<organism evidence="1 2">
    <name type="scientific">Candida viswanathii</name>
    <dbReference type="NCBI Taxonomy" id="5486"/>
    <lineage>
        <taxon>Eukaryota</taxon>
        <taxon>Fungi</taxon>
        <taxon>Dikarya</taxon>
        <taxon>Ascomycota</taxon>
        <taxon>Saccharomycotina</taxon>
        <taxon>Pichiomycetes</taxon>
        <taxon>Debaryomycetaceae</taxon>
        <taxon>Candida/Lodderomyces clade</taxon>
        <taxon>Candida</taxon>
    </lineage>
</organism>
<dbReference type="OrthoDB" id="2684236at2759"/>
<dbReference type="EMBL" id="QLNQ01000024">
    <property type="protein sequence ID" value="RCK63487.1"/>
    <property type="molecule type" value="Genomic_DNA"/>
</dbReference>
<dbReference type="AlphaFoldDB" id="A0A367YCF7"/>
<reference evidence="1 2" key="1">
    <citation type="submission" date="2018-06" db="EMBL/GenBank/DDBJ databases">
        <title>Whole genome sequencing of Candida tropicalis (genome annotated by CSBL at Korea University).</title>
        <authorList>
            <person name="Ahn J."/>
        </authorList>
    </citation>
    <scope>NUCLEOTIDE SEQUENCE [LARGE SCALE GENOMIC DNA]</scope>
    <source>
        <strain evidence="1 2">ATCC 20962</strain>
    </source>
</reference>
<evidence type="ECO:0000313" key="1">
    <source>
        <dbReference type="EMBL" id="RCK63487.1"/>
    </source>
</evidence>
<protein>
    <submittedName>
        <fullName evidence="1">Uncharacterized protein</fullName>
    </submittedName>
</protein>
<comment type="caution">
    <text evidence="1">The sequence shown here is derived from an EMBL/GenBank/DDBJ whole genome shotgun (WGS) entry which is preliminary data.</text>
</comment>
<dbReference type="PANTHER" id="PTHR34365:SF7">
    <property type="entry name" value="GLYCINE-RICH DOMAIN-CONTAINING PROTEIN 1"/>
    <property type="match status" value="1"/>
</dbReference>
<sequence>MKQEIPFRSELPPSYDEISNLGHNEKIPRVFNTSDFRSTRYSNLSEDEEVKPNHQQAPMFMPTTAEAITHLRLLKAFGELKKRVLEEYEKSFDPFKADIRWNLYLTVAVRRFILFISALKLRASKLSQGTRDIETTTDNRSKEFTKMANGLVPPLDVIMVWHAFMLNPMTFYDVFVRNDMYYFVNYPFPLHIIEKYIDGQTFQFVVPDDLKKNYVALLSEFTQDDADLQYDIDPTSFHERMVTIYCPFKGKPITKPVPLTAPNNRGFGDLGFVKRSTGDYRYRCLHHWYGGPETITRDVLRLIILDYDVRKDGYLEGIFKYYSKVTAAPQYSRRTPKMINDPIAESVTTAARLCFLLKSQMLKVRDGFPTLQNILRLVRSPNGNRRTAENLILERYLRFNVISLTVPNAVQIGEDLVECVLRQEKFAEKMNSFDWLRSLVLEEALEESLVRYERYFTLLTSKSLKRSLVPTLDIDLMWHTHQLMLYGYIRDCKYSPCQTVIDHNDDVGKSCLDNGFAHTARLYKEKYKEDYSICLCDYCVSMKTSTSFKLFNHFKLPKSSKPEEVTPRSSLFESDGKGMTHTSEHGISDALVSCMATAGDCCTVVRLSGDSGPYIGSSFIGADWPSGPENKSGVK</sequence>
<dbReference type="InterPro" id="IPR009836">
    <property type="entry name" value="GRDP-like"/>
</dbReference>
<gene>
    <name evidence="1" type="ORF">Cantr_09980</name>
</gene>
<keyword evidence="2" id="KW-1185">Reference proteome</keyword>
<dbReference type="PANTHER" id="PTHR34365">
    <property type="entry name" value="ENOLASE (DUF1399)"/>
    <property type="match status" value="1"/>
</dbReference>
<evidence type="ECO:0000313" key="2">
    <source>
        <dbReference type="Proteomes" id="UP000253472"/>
    </source>
</evidence>
<dbReference type="Pfam" id="PF07173">
    <property type="entry name" value="GRDP-like"/>
    <property type="match status" value="1"/>
</dbReference>
<proteinExistence type="predicted"/>
<name>A0A367YCF7_9ASCO</name>
<dbReference type="Proteomes" id="UP000253472">
    <property type="component" value="Unassembled WGS sequence"/>
</dbReference>
<dbReference type="STRING" id="5486.A0A367YCF7"/>
<accession>A0A367YCF7</accession>